<feature type="region of interest" description="Disordered" evidence="1">
    <location>
        <begin position="36"/>
        <end position="59"/>
    </location>
</feature>
<gene>
    <name evidence="2" type="ORF">LMH87_006073</name>
</gene>
<dbReference type="AlphaFoldDB" id="A0A9W8QQ70"/>
<proteinExistence type="predicted"/>
<dbReference type="RefSeq" id="XP_056059312.1">
    <property type="nucleotide sequence ID" value="XM_056203903.1"/>
</dbReference>
<protein>
    <submittedName>
        <fullName evidence="2">Uncharacterized protein</fullName>
    </submittedName>
</protein>
<dbReference type="KEGG" id="amus:LMH87_006073"/>
<dbReference type="Gene3D" id="3.40.50.150">
    <property type="entry name" value="Vaccinia Virus protein VP39"/>
    <property type="match status" value="1"/>
</dbReference>
<feature type="compositionally biased region" description="Acidic residues" evidence="1">
    <location>
        <begin position="334"/>
        <end position="353"/>
    </location>
</feature>
<feature type="compositionally biased region" description="Basic and acidic residues" evidence="1">
    <location>
        <begin position="44"/>
        <end position="53"/>
    </location>
</feature>
<keyword evidence="3" id="KW-1185">Reference proteome</keyword>
<dbReference type="Proteomes" id="UP001144673">
    <property type="component" value="Chromosome 1"/>
</dbReference>
<organism evidence="2 3">
    <name type="scientific">Akanthomyces muscarius</name>
    <name type="common">Entomopathogenic fungus</name>
    <name type="synonym">Lecanicillium muscarium</name>
    <dbReference type="NCBI Taxonomy" id="2231603"/>
    <lineage>
        <taxon>Eukaryota</taxon>
        <taxon>Fungi</taxon>
        <taxon>Dikarya</taxon>
        <taxon>Ascomycota</taxon>
        <taxon>Pezizomycotina</taxon>
        <taxon>Sordariomycetes</taxon>
        <taxon>Hypocreomycetidae</taxon>
        <taxon>Hypocreales</taxon>
        <taxon>Cordycipitaceae</taxon>
        <taxon>Akanthomyces</taxon>
    </lineage>
</organism>
<dbReference type="InterPro" id="IPR019410">
    <property type="entry name" value="Methyltransf_16"/>
</dbReference>
<dbReference type="InterPro" id="IPR029063">
    <property type="entry name" value="SAM-dependent_MTases_sf"/>
</dbReference>
<name>A0A9W8QQ70_AKAMU</name>
<dbReference type="GeneID" id="80893232"/>
<accession>A0A9W8QQ70</accession>
<comment type="caution">
    <text evidence="2">The sequence shown here is derived from an EMBL/GenBank/DDBJ whole genome shotgun (WGS) entry which is preliminary data.</text>
</comment>
<dbReference type="PANTHER" id="PTHR14614">
    <property type="entry name" value="HEPATOCELLULAR CARCINOMA-ASSOCIATED ANTIGEN"/>
    <property type="match status" value="1"/>
</dbReference>
<evidence type="ECO:0000313" key="3">
    <source>
        <dbReference type="Proteomes" id="UP001144673"/>
    </source>
</evidence>
<evidence type="ECO:0000256" key="1">
    <source>
        <dbReference type="SAM" id="MobiDB-lite"/>
    </source>
</evidence>
<sequence>MVAVVTVEDLPQMWQKPSYDHLVAIMTSLELGPAAWSSHRGRDRRGGTRDTREQSSLAAQQRSVETRYVASVIKSPLAWLATDDQREDIWAAAGRRMSERCGRMAVGDIVRRWPFPAPAAETIATALRCEPFELVIREPALTGTACLGLKTWASAYVLAQQLPRLAASSLFRLFDESLGQPPPAVLELGSGTGLLGLAAAALWKASVTLSDLPAIVPNLQYNVLANKDVVAAVGGGDLRIGCLTWGDEEDAAQSDQELFGEPYQFPIVLAADSLYNDNHPGLLASAISRNLALGSEARALVMSPKRDGITLKLIEEFKQMMLDLEPPLFCEEEDEFAGDDDWTAEDEEEDEEGANGGNVRCWLGVFSRGGSPLMAEAD</sequence>
<dbReference type="GO" id="GO:0005829">
    <property type="term" value="C:cytosol"/>
    <property type="evidence" value="ECO:0007669"/>
    <property type="project" value="TreeGrafter"/>
</dbReference>
<dbReference type="GO" id="GO:0008757">
    <property type="term" value="F:S-adenosylmethionine-dependent methyltransferase activity"/>
    <property type="evidence" value="ECO:0007669"/>
    <property type="project" value="UniProtKB-ARBA"/>
</dbReference>
<evidence type="ECO:0000313" key="2">
    <source>
        <dbReference type="EMBL" id="KAJ4164397.1"/>
    </source>
</evidence>
<dbReference type="Pfam" id="PF10294">
    <property type="entry name" value="Methyltransf_16"/>
    <property type="match status" value="1"/>
</dbReference>
<dbReference type="PANTHER" id="PTHR14614:SF156">
    <property type="entry name" value="PROTEIN-LYSINE N-METHYLTRANSFERASE EFM2"/>
    <property type="match status" value="1"/>
</dbReference>
<reference evidence="2" key="1">
    <citation type="journal article" date="2023" name="Access Microbiol">
        <title>De-novo genome assembly for Akanthomyces muscarius, a biocontrol agent of insect agricultural pests.</title>
        <authorList>
            <person name="Erdos Z."/>
            <person name="Studholme D.J."/>
            <person name="Raymond B."/>
            <person name="Sharma M."/>
        </authorList>
    </citation>
    <scope>NUCLEOTIDE SEQUENCE</scope>
    <source>
        <strain evidence="2">Ve6</strain>
    </source>
</reference>
<dbReference type="SUPFAM" id="SSF53335">
    <property type="entry name" value="S-adenosyl-L-methionine-dependent methyltransferases"/>
    <property type="match status" value="1"/>
</dbReference>
<dbReference type="EMBL" id="JAJHUN010000001">
    <property type="protein sequence ID" value="KAJ4164397.1"/>
    <property type="molecule type" value="Genomic_DNA"/>
</dbReference>
<feature type="region of interest" description="Disordered" evidence="1">
    <location>
        <begin position="334"/>
        <end position="358"/>
    </location>
</feature>